<dbReference type="RefSeq" id="WP_090545080.1">
    <property type="nucleotide sequence ID" value="NZ_FNSR01000001.1"/>
</dbReference>
<dbReference type="PANTHER" id="PTHR33308:SF9">
    <property type="entry name" value="PEPTIDOGLYCAN HYDROLASE FLGJ"/>
    <property type="match status" value="1"/>
</dbReference>
<dbReference type="Proteomes" id="UP000199120">
    <property type="component" value="Unassembled WGS sequence"/>
</dbReference>
<dbReference type="Gene3D" id="1.10.530.10">
    <property type="match status" value="1"/>
</dbReference>
<protein>
    <submittedName>
        <fullName evidence="3">Flagellar protein FlgJ</fullName>
    </submittedName>
</protein>
<dbReference type="PRINTS" id="PR01002">
    <property type="entry name" value="FLGFLGJ"/>
</dbReference>
<dbReference type="Gene3D" id="2.10.70.40">
    <property type="entry name" value="peptidoglycan hydrolase"/>
    <property type="match status" value="1"/>
</dbReference>
<dbReference type="InterPro" id="IPR002901">
    <property type="entry name" value="MGlyc_endo_b_GlcNAc-like_dom"/>
</dbReference>
<dbReference type="STRING" id="416943.SAMN05445871_2399"/>
<dbReference type="GO" id="GO:0071973">
    <property type="term" value="P:bacterial-type flagellum-dependent cell motility"/>
    <property type="evidence" value="ECO:0007669"/>
    <property type="project" value="TreeGrafter"/>
</dbReference>
<evidence type="ECO:0000313" key="3">
    <source>
        <dbReference type="EMBL" id="SEL90133.1"/>
    </source>
</evidence>
<dbReference type="SMART" id="SM00047">
    <property type="entry name" value="LYZ2"/>
    <property type="match status" value="1"/>
</dbReference>
<dbReference type="OrthoDB" id="289937at2"/>
<keyword evidence="3" id="KW-0969">Cilium</keyword>
<sequence length="151" mass="16463">MQPDDFIDAIAPAARELATTTKIPASFTIAQAALESGWAKSQLAQRYFNLFGVKADRSWTGPTVVLPTTEYENGKPVTVNATWRVYDSWLASIRDRAQFLLDNPRYAPAFAYTSGATFARAVAAAGYATDPNYAAKLISIIKTHNLSALDI</sequence>
<evidence type="ECO:0000256" key="1">
    <source>
        <dbReference type="ARBA" id="ARBA00022801"/>
    </source>
</evidence>
<keyword evidence="3" id="KW-0966">Cell projection</keyword>
<keyword evidence="4" id="KW-1185">Reference proteome</keyword>
<evidence type="ECO:0000313" key="4">
    <source>
        <dbReference type="Proteomes" id="UP000199120"/>
    </source>
</evidence>
<dbReference type="GO" id="GO:0004040">
    <property type="term" value="F:amidase activity"/>
    <property type="evidence" value="ECO:0007669"/>
    <property type="project" value="InterPro"/>
</dbReference>
<dbReference type="EMBL" id="FOAJ01000017">
    <property type="protein sequence ID" value="SEL90133.1"/>
    <property type="molecule type" value="Genomic_DNA"/>
</dbReference>
<gene>
    <name evidence="3" type="ORF">SAMN05192542_11751</name>
</gene>
<keyword evidence="3" id="KW-0282">Flagellum</keyword>
<dbReference type="AlphaFoldDB" id="A0A1H7TZM2"/>
<proteinExistence type="predicted"/>
<dbReference type="InterPro" id="IPR051056">
    <property type="entry name" value="Glycosyl_Hydrolase_73"/>
</dbReference>
<dbReference type="PANTHER" id="PTHR33308">
    <property type="entry name" value="PEPTIDOGLYCAN HYDROLASE FLGJ"/>
    <property type="match status" value="1"/>
</dbReference>
<keyword evidence="1" id="KW-0378">Hydrolase</keyword>
<organism evidence="3 4">
    <name type="scientific">Paraburkholderia caballeronis</name>
    <dbReference type="NCBI Taxonomy" id="416943"/>
    <lineage>
        <taxon>Bacteria</taxon>
        <taxon>Pseudomonadati</taxon>
        <taxon>Pseudomonadota</taxon>
        <taxon>Betaproteobacteria</taxon>
        <taxon>Burkholderiales</taxon>
        <taxon>Burkholderiaceae</taxon>
        <taxon>Paraburkholderia</taxon>
    </lineage>
</organism>
<feature type="domain" description="Mannosyl-glycoprotein endo-beta-N-acetylglucosamidase-like" evidence="2">
    <location>
        <begin position="3"/>
        <end position="150"/>
    </location>
</feature>
<accession>A0A1H7TZM2</accession>
<reference evidence="4" key="1">
    <citation type="submission" date="2016-10" db="EMBL/GenBank/DDBJ databases">
        <authorList>
            <person name="Varghese N."/>
            <person name="Submissions S."/>
        </authorList>
    </citation>
    <scope>NUCLEOTIDE SEQUENCE [LARGE SCALE GENOMIC DNA]</scope>
    <source>
        <strain evidence="4">LMG 26416</strain>
    </source>
</reference>
<evidence type="ECO:0000259" key="2">
    <source>
        <dbReference type="SMART" id="SM00047"/>
    </source>
</evidence>
<name>A0A1H7TZM2_9BURK</name>
<dbReference type="Pfam" id="PF01832">
    <property type="entry name" value="Glucosaminidase"/>
    <property type="match status" value="1"/>
</dbReference>